<protein>
    <submittedName>
        <fullName evidence="2">Uncharacterized protein</fullName>
    </submittedName>
</protein>
<reference evidence="2 3" key="1">
    <citation type="journal article" date="2011" name="Front. Microbiol.">
        <title>Two Strains of Crocosphaera watsonii with Highly Conserved Genomes are Distinguished by Strain-Specific Features.</title>
        <authorList>
            <person name="Bench S.R."/>
            <person name="Ilikchyan I.N."/>
            <person name="Tripp H.J."/>
            <person name="Zehr J.P."/>
        </authorList>
    </citation>
    <scope>NUCLEOTIDE SEQUENCE [LARGE SCALE GENOMIC DNA]</scope>
    <source>
        <strain evidence="2 3">WH 0003</strain>
    </source>
</reference>
<gene>
    <name evidence="2" type="ORF">CWATWH0003_3043</name>
</gene>
<evidence type="ECO:0000313" key="3">
    <source>
        <dbReference type="Proteomes" id="UP000003477"/>
    </source>
</evidence>
<dbReference type="PATRIC" id="fig|423471.3.peg.2860"/>
<dbReference type="EMBL" id="AESD01000450">
    <property type="protein sequence ID" value="EHJ12239.1"/>
    <property type="molecule type" value="Genomic_DNA"/>
</dbReference>
<evidence type="ECO:0000256" key="1">
    <source>
        <dbReference type="SAM" id="Phobius"/>
    </source>
</evidence>
<name>G5J6E1_CROWT</name>
<dbReference type="AlphaFoldDB" id="G5J6E1"/>
<accession>G5J6E1</accession>
<dbReference type="Proteomes" id="UP000003477">
    <property type="component" value="Unassembled WGS sequence"/>
</dbReference>
<keyword evidence="1" id="KW-0472">Membrane</keyword>
<evidence type="ECO:0000313" key="2">
    <source>
        <dbReference type="EMBL" id="EHJ12239.1"/>
    </source>
</evidence>
<organism evidence="2 3">
    <name type="scientific">Crocosphaera watsonii WH 0003</name>
    <dbReference type="NCBI Taxonomy" id="423471"/>
    <lineage>
        <taxon>Bacteria</taxon>
        <taxon>Bacillati</taxon>
        <taxon>Cyanobacteriota</taxon>
        <taxon>Cyanophyceae</taxon>
        <taxon>Oscillatoriophycideae</taxon>
        <taxon>Chroococcales</taxon>
        <taxon>Aphanothecaceae</taxon>
        <taxon>Crocosphaera</taxon>
    </lineage>
</organism>
<comment type="caution">
    <text evidence="2">The sequence shown here is derived from an EMBL/GenBank/DDBJ whole genome shotgun (WGS) entry which is preliminary data.</text>
</comment>
<feature type="transmembrane region" description="Helical" evidence="1">
    <location>
        <begin position="6"/>
        <end position="27"/>
    </location>
</feature>
<keyword evidence="1" id="KW-0812">Transmembrane</keyword>
<keyword evidence="1" id="KW-1133">Transmembrane helix</keyword>
<proteinExistence type="predicted"/>
<sequence>MDNELFSFLLGVTLLIAYLIFSAKTEMGTKLFKKKKK</sequence>